<keyword evidence="2" id="KW-1185">Reference proteome</keyword>
<evidence type="ECO:0000313" key="1">
    <source>
        <dbReference type="EMBL" id="KAJ1156861.1"/>
    </source>
</evidence>
<dbReference type="EMBL" id="JANPWB010000009">
    <property type="protein sequence ID" value="KAJ1156861.1"/>
    <property type="molecule type" value="Genomic_DNA"/>
</dbReference>
<comment type="caution">
    <text evidence="1">The sequence shown here is derived from an EMBL/GenBank/DDBJ whole genome shotgun (WGS) entry which is preliminary data.</text>
</comment>
<accession>A0AAV7RVL3</accession>
<reference evidence="1" key="1">
    <citation type="journal article" date="2022" name="bioRxiv">
        <title>Sequencing and chromosome-scale assembly of the giantPleurodeles waltlgenome.</title>
        <authorList>
            <person name="Brown T."/>
            <person name="Elewa A."/>
            <person name="Iarovenko S."/>
            <person name="Subramanian E."/>
            <person name="Araus A.J."/>
            <person name="Petzold A."/>
            <person name="Susuki M."/>
            <person name="Suzuki K.-i.T."/>
            <person name="Hayashi T."/>
            <person name="Toyoda A."/>
            <person name="Oliveira C."/>
            <person name="Osipova E."/>
            <person name="Leigh N.D."/>
            <person name="Simon A."/>
            <person name="Yun M.H."/>
        </authorList>
    </citation>
    <scope>NUCLEOTIDE SEQUENCE</scope>
    <source>
        <strain evidence="1">20211129_DDA</strain>
        <tissue evidence="1">Liver</tissue>
    </source>
</reference>
<dbReference type="Proteomes" id="UP001066276">
    <property type="component" value="Chromosome 5"/>
</dbReference>
<evidence type="ECO:0000313" key="2">
    <source>
        <dbReference type="Proteomes" id="UP001066276"/>
    </source>
</evidence>
<dbReference type="AlphaFoldDB" id="A0AAV7RVL3"/>
<sequence>MQQLCSPLHAAAALPLRCIEPGRSARKLNCRYTPQQLPCSIAPRWIVCVGSTRRLTCRLKLRHRVGTAVSFHHR</sequence>
<gene>
    <name evidence="1" type="ORF">NDU88_009578</name>
</gene>
<proteinExistence type="predicted"/>
<name>A0AAV7RVL3_PLEWA</name>
<protein>
    <submittedName>
        <fullName evidence="1">Uncharacterized protein</fullName>
    </submittedName>
</protein>
<organism evidence="1 2">
    <name type="scientific">Pleurodeles waltl</name>
    <name type="common">Iberian ribbed newt</name>
    <dbReference type="NCBI Taxonomy" id="8319"/>
    <lineage>
        <taxon>Eukaryota</taxon>
        <taxon>Metazoa</taxon>
        <taxon>Chordata</taxon>
        <taxon>Craniata</taxon>
        <taxon>Vertebrata</taxon>
        <taxon>Euteleostomi</taxon>
        <taxon>Amphibia</taxon>
        <taxon>Batrachia</taxon>
        <taxon>Caudata</taxon>
        <taxon>Salamandroidea</taxon>
        <taxon>Salamandridae</taxon>
        <taxon>Pleurodelinae</taxon>
        <taxon>Pleurodeles</taxon>
    </lineage>
</organism>